<dbReference type="CDD" id="cd03022">
    <property type="entry name" value="DsbA_HCCA_Iso"/>
    <property type="match status" value="1"/>
</dbReference>
<dbReference type="InterPro" id="IPR014440">
    <property type="entry name" value="HCCAis_GSTk"/>
</dbReference>
<evidence type="ECO:0000313" key="4">
    <source>
        <dbReference type="EMBL" id="RCL42532.1"/>
    </source>
</evidence>
<gene>
    <name evidence="4" type="ORF">DBW96_00615</name>
</gene>
<evidence type="ECO:0000259" key="3">
    <source>
        <dbReference type="Pfam" id="PF01323"/>
    </source>
</evidence>
<evidence type="ECO:0000313" key="5">
    <source>
        <dbReference type="Proteomes" id="UP000253307"/>
    </source>
</evidence>
<dbReference type="SUPFAM" id="SSF52833">
    <property type="entry name" value="Thioredoxin-like"/>
    <property type="match status" value="1"/>
</dbReference>
<dbReference type="GO" id="GO:0018845">
    <property type="term" value="F:2-hydroxychromene-2-carboxylate isomerase activity"/>
    <property type="evidence" value="ECO:0007669"/>
    <property type="project" value="UniProtKB-UniRule"/>
</dbReference>
<accession>A0A368C0E5</accession>
<dbReference type="PANTHER" id="PTHR42943">
    <property type="entry name" value="GLUTATHIONE S-TRANSFERASE KAPPA"/>
    <property type="match status" value="1"/>
</dbReference>
<dbReference type="GO" id="GO:1901170">
    <property type="term" value="P:naphthalene catabolic process"/>
    <property type="evidence" value="ECO:0007669"/>
    <property type="project" value="InterPro"/>
</dbReference>
<dbReference type="GO" id="GO:0006749">
    <property type="term" value="P:glutathione metabolic process"/>
    <property type="evidence" value="ECO:0007669"/>
    <property type="project" value="TreeGrafter"/>
</dbReference>
<dbReference type="Proteomes" id="UP000253307">
    <property type="component" value="Unassembled WGS sequence"/>
</dbReference>
<dbReference type="GO" id="GO:0004364">
    <property type="term" value="F:glutathione transferase activity"/>
    <property type="evidence" value="ECO:0007669"/>
    <property type="project" value="TreeGrafter"/>
</dbReference>
<dbReference type="EC" id="5.99.1.4" evidence="1"/>
<protein>
    <recommendedName>
        <fullName evidence="1">2-hydroxychromene-2-carboxylate isomerase</fullName>
        <ecNumber evidence="1">5.99.1.4</ecNumber>
    </recommendedName>
</protein>
<sequence>MKITFIYDIASPNAYLCHRVIPEFEKKHNVKIEYLPCLLGGIFKLTNNQPPWMAFAEITNKSGYMNIEMDRFMRFHKISEFKLNPHFPINTVTIQRGLLAAKKLDCEKEYIDVVAKGMWEEEVNLGDKEILEEFLTKKNLPGKEILELTSDDQIKQQLIENTQKAVDAGVFGVPTFILNEEVFFGKEALREIPDFL</sequence>
<proteinExistence type="inferred from homology"/>
<dbReference type="PANTHER" id="PTHR42943:SF2">
    <property type="entry name" value="GLUTATHIONE S-TRANSFERASE KAPPA 1"/>
    <property type="match status" value="1"/>
</dbReference>
<reference evidence="4 5" key="1">
    <citation type="journal article" date="2018" name="Microbiome">
        <title>Fine metagenomic profile of the Mediterranean stratified and mixed water columns revealed by assembly and recruitment.</title>
        <authorList>
            <person name="Haro-Moreno J.M."/>
            <person name="Lopez-Perez M."/>
            <person name="De La Torre J.R."/>
            <person name="Picazo A."/>
            <person name="Camacho A."/>
            <person name="Rodriguez-Valera F."/>
        </authorList>
    </citation>
    <scope>NUCLEOTIDE SEQUENCE [LARGE SCALE GENOMIC DNA]</scope>
    <source>
        <strain evidence="4">MED-G82</strain>
    </source>
</reference>
<dbReference type="Pfam" id="PF01323">
    <property type="entry name" value="DSBA"/>
    <property type="match status" value="1"/>
</dbReference>
<dbReference type="AlphaFoldDB" id="A0A368C0E5"/>
<dbReference type="InterPro" id="IPR001853">
    <property type="entry name" value="DSBA-like_thioredoxin_dom"/>
</dbReference>
<dbReference type="PIRSF" id="PIRSF006386">
    <property type="entry name" value="HCCAis_GSTk"/>
    <property type="match status" value="1"/>
</dbReference>
<comment type="similarity">
    <text evidence="1">Belongs to the GST superfamily. NadH family.</text>
</comment>
<dbReference type="InterPro" id="IPR051924">
    <property type="entry name" value="GST_Kappa/NadH"/>
</dbReference>
<feature type="domain" description="DSBA-like thioredoxin" evidence="3">
    <location>
        <begin position="3"/>
        <end position="191"/>
    </location>
</feature>
<evidence type="ECO:0000256" key="1">
    <source>
        <dbReference type="PIRNR" id="PIRNR006386"/>
    </source>
</evidence>
<feature type="active site" description="Nucleophile" evidence="2">
    <location>
        <position position="11"/>
    </location>
</feature>
<dbReference type="GO" id="GO:0004602">
    <property type="term" value="F:glutathione peroxidase activity"/>
    <property type="evidence" value="ECO:0007669"/>
    <property type="project" value="TreeGrafter"/>
</dbReference>
<comment type="catalytic activity">
    <reaction evidence="1">
        <text>2-hydroxychromene-2-carboxylate = (3E)-4-(2-hydroxyphenyl)-2-oxobut-3-enoate</text>
        <dbReference type="Rhea" id="RHEA:27401"/>
        <dbReference type="ChEBI" id="CHEBI:59350"/>
        <dbReference type="ChEBI" id="CHEBI:59353"/>
        <dbReference type="EC" id="5.99.1.4"/>
    </reaction>
</comment>
<dbReference type="InterPro" id="IPR044087">
    <property type="entry name" value="NahD-like"/>
</dbReference>
<comment type="caution">
    <text evidence="4">The sequence shown here is derived from an EMBL/GenBank/DDBJ whole genome shotgun (WGS) entry which is preliminary data.</text>
</comment>
<dbReference type="EMBL" id="QOPE01000003">
    <property type="protein sequence ID" value="RCL42532.1"/>
    <property type="molecule type" value="Genomic_DNA"/>
</dbReference>
<keyword evidence="1 4" id="KW-0413">Isomerase</keyword>
<name>A0A368C0E5_9GAMM</name>
<dbReference type="Gene3D" id="3.40.30.10">
    <property type="entry name" value="Glutaredoxin"/>
    <property type="match status" value="1"/>
</dbReference>
<evidence type="ECO:0000256" key="2">
    <source>
        <dbReference type="PIRSR" id="PIRSR006386-1"/>
    </source>
</evidence>
<dbReference type="InterPro" id="IPR036249">
    <property type="entry name" value="Thioredoxin-like_sf"/>
</dbReference>
<organism evidence="4 5">
    <name type="scientific">SAR86 cluster bacterium</name>
    <dbReference type="NCBI Taxonomy" id="2030880"/>
    <lineage>
        <taxon>Bacteria</taxon>
        <taxon>Pseudomonadati</taxon>
        <taxon>Pseudomonadota</taxon>
        <taxon>Gammaproteobacteria</taxon>
        <taxon>SAR86 cluster</taxon>
    </lineage>
</organism>